<accession>A0A2Z7DAJ2</accession>
<dbReference type="EMBL" id="KQ987836">
    <property type="protein sequence ID" value="KZV56710.1"/>
    <property type="molecule type" value="Genomic_DNA"/>
</dbReference>
<protein>
    <submittedName>
        <fullName evidence="1">Protein LONGIFOLIA 1</fullName>
    </submittedName>
</protein>
<sequence>MTYWEVLICQAAEVAPLDLVGHVGCKSVMPDINGTQHRTGSHIYGTSLALNQHSAILIPAGSSYQLGKRTGDLNENAVSSKESTLRFVYGSSELNLLHLPFFRNGKDPLEDFDYNDPRCNPLLGPAATRTPSNTTAHQPASCVCLTHFFYTSLNSPFADFEYENCVIDVDKDEANQFELIQCNLYNTWCSNFFVRLSWLLQAAALDHNCSKLILLFVTQIFFYVELLHQLGSPLLNHLGRPLTVLAKLSSARPARASPYRSNVDHSSIFTAICSQSIYYQFFVPACR</sequence>
<proteinExistence type="predicted"/>
<keyword evidence="2" id="KW-1185">Reference proteome</keyword>
<evidence type="ECO:0000313" key="2">
    <source>
        <dbReference type="Proteomes" id="UP000250235"/>
    </source>
</evidence>
<organism evidence="1 2">
    <name type="scientific">Dorcoceras hygrometricum</name>
    <dbReference type="NCBI Taxonomy" id="472368"/>
    <lineage>
        <taxon>Eukaryota</taxon>
        <taxon>Viridiplantae</taxon>
        <taxon>Streptophyta</taxon>
        <taxon>Embryophyta</taxon>
        <taxon>Tracheophyta</taxon>
        <taxon>Spermatophyta</taxon>
        <taxon>Magnoliopsida</taxon>
        <taxon>eudicotyledons</taxon>
        <taxon>Gunneridae</taxon>
        <taxon>Pentapetalae</taxon>
        <taxon>asterids</taxon>
        <taxon>lamiids</taxon>
        <taxon>Lamiales</taxon>
        <taxon>Gesneriaceae</taxon>
        <taxon>Didymocarpoideae</taxon>
        <taxon>Trichosporeae</taxon>
        <taxon>Loxocarpinae</taxon>
        <taxon>Dorcoceras</taxon>
    </lineage>
</organism>
<dbReference type="AlphaFoldDB" id="A0A2Z7DAJ2"/>
<name>A0A2Z7DAJ2_9LAMI</name>
<reference evidence="1 2" key="1">
    <citation type="journal article" date="2015" name="Proc. Natl. Acad. Sci. U.S.A.">
        <title>The resurrection genome of Boea hygrometrica: A blueprint for survival of dehydration.</title>
        <authorList>
            <person name="Xiao L."/>
            <person name="Yang G."/>
            <person name="Zhang L."/>
            <person name="Yang X."/>
            <person name="Zhao S."/>
            <person name="Ji Z."/>
            <person name="Zhou Q."/>
            <person name="Hu M."/>
            <person name="Wang Y."/>
            <person name="Chen M."/>
            <person name="Xu Y."/>
            <person name="Jin H."/>
            <person name="Xiao X."/>
            <person name="Hu G."/>
            <person name="Bao F."/>
            <person name="Hu Y."/>
            <person name="Wan P."/>
            <person name="Li L."/>
            <person name="Deng X."/>
            <person name="Kuang T."/>
            <person name="Xiang C."/>
            <person name="Zhu J.K."/>
            <person name="Oliver M.J."/>
            <person name="He Y."/>
        </authorList>
    </citation>
    <scope>NUCLEOTIDE SEQUENCE [LARGE SCALE GENOMIC DNA]</scope>
    <source>
        <strain evidence="2">cv. XS01</strain>
    </source>
</reference>
<evidence type="ECO:0000313" key="1">
    <source>
        <dbReference type="EMBL" id="KZV56710.1"/>
    </source>
</evidence>
<gene>
    <name evidence="1" type="ORF">F511_07632</name>
</gene>
<dbReference type="Proteomes" id="UP000250235">
    <property type="component" value="Unassembled WGS sequence"/>
</dbReference>